<proteinExistence type="predicted"/>
<accession>A0ACC5UAR7</accession>
<organism evidence="1 2">
    <name type="scientific">Pseudotamlana agarivorans</name>
    <dbReference type="NCBI Taxonomy" id="481183"/>
    <lineage>
        <taxon>Bacteria</taxon>
        <taxon>Pseudomonadati</taxon>
        <taxon>Bacteroidota</taxon>
        <taxon>Flavobacteriia</taxon>
        <taxon>Flavobacteriales</taxon>
        <taxon>Flavobacteriaceae</taxon>
        <taxon>Pseudotamlana</taxon>
    </lineage>
</organism>
<dbReference type="EMBL" id="JAHKPD010000018">
    <property type="protein sequence ID" value="MBU2951395.1"/>
    <property type="molecule type" value="Genomic_DNA"/>
</dbReference>
<sequence>MENRKALLVIDMQKGSFTPKTSRFDTTGVIRRINMLSELFRKLNFPVICIQHDGTGTGEFEKYSNDWQILDDLIILANDVRIDKYANDVFYRSQLHLMLKKLNVNELVITGCATDFCVESTIQSALIKDYNITVVEDGHTTGERPHLNARQVIEHYNWVWRNMIPTKGKIKVEKAEEIKRLHQLYL</sequence>
<name>A0ACC5UAR7_9FLAO</name>
<dbReference type="Proteomes" id="UP001647509">
    <property type="component" value="Unassembled WGS sequence"/>
</dbReference>
<evidence type="ECO:0000313" key="1">
    <source>
        <dbReference type="EMBL" id="MBU2951395.1"/>
    </source>
</evidence>
<gene>
    <name evidence="1" type="ORF">KO493_11870</name>
</gene>
<reference evidence="1" key="1">
    <citation type="submission" date="2021-05" db="EMBL/GenBank/DDBJ databases">
        <title>Draft genomes of bacteria isolated from model marine particles.</title>
        <authorList>
            <person name="Datta M.S."/>
            <person name="Schwartzman J.A."/>
            <person name="Enke T.N."/>
            <person name="Saavedra J."/>
            <person name="Cermak N."/>
            <person name="Cordero O.X."/>
        </authorList>
    </citation>
    <scope>NUCLEOTIDE SEQUENCE</scope>
    <source>
        <strain evidence="1">I2M19</strain>
    </source>
</reference>
<keyword evidence="2" id="KW-1185">Reference proteome</keyword>
<comment type="caution">
    <text evidence="1">The sequence shown here is derived from an EMBL/GenBank/DDBJ whole genome shotgun (WGS) entry which is preliminary data.</text>
</comment>
<evidence type="ECO:0000313" key="2">
    <source>
        <dbReference type="Proteomes" id="UP001647509"/>
    </source>
</evidence>
<protein>
    <submittedName>
        <fullName evidence="1">Isochorismatase family protein</fullName>
    </submittedName>
</protein>